<dbReference type="GO" id="GO:0006272">
    <property type="term" value="P:leading strand elongation"/>
    <property type="evidence" value="ECO:0007669"/>
    <property type="project" value="TreeGrafter"/>
</dbReference>
<accession>A0A2H6KHP5</accession>
<dbReference type="Proteomes" id="UP000236319">
    <property type="component" value="Unassembled WGS sequence"/>
</dbReference>
<dbReference type="GO" id="GO:0003677">
    <property type="term" value="F:DNA binding"/>
    <property type="evidence" value="ECO:0007669"/>
    <property type="project" value="UniProtKB-KW"/>
</dbReference>
<dbReference type="Pfam" id="PF02747">
    <property type="entry name" value="PCNA_C"/>
    <property type="match status" value="1"/>
</dbReference>
<reference evidence="7 8" key="1">
    <citation type="journal article" date="2017" name="BMC Genomics">
        <title>Whole-genome assembly of Babesia ovata and comparative genomics between closely related pathogens.</title>
        <authorList>
            <person name="Yamagishi J."/>
            <person name="Asada M."/>
            <person name="Hakimi H."/>
            <person name="Tanaka T.Q."/>
            <person name="Sugimoto C."/>
            <person name="Kawazu S."/>
        </authorList>
    </citation>
    <scope>NUCLEOTIDE SEQUENCE [LARGE SCALE GENOMIC DNA]</scope>
    <source>
        <strain evidence="7 8">Miyake</strain>
    </source>
</reference>
<dbReference type="InterPro" id="IPR000730">
    <property type="entry name" value="Pr_cel_nuc_antig"/>
</dbReference>
<dbReference type="OrthoDB" id="534348at2759"/>
<comment type="similarity">
    <text evidence="1 4">Belongs to the PCNA family.</text>
</comment>
<keyword evidence="8" id="KW-1185">Reference proteome</keyword>
<dbReference type="InterPro" id="IPR046938">
    <property type="entry name" value="DNA_clamp_sf"/>
</dbReference>
<dbReference type="NCBIfam" id="TIGR00590">
    <property type="entry name" value="pcna"/>
    <property type="match status" value="1"/>
</dbReference>
<keyword evidence="4" id="KW-0235">DNA replication</keyword>
<dbReference type="HAMAP" id="MF_00317">
    <property type="entry name" value="DNApol_clamp_arch"/>
    <property type="match status" value="1"/>
</dbReference>
<dbReference type="Pfam" id="PF00705">
    <property type="entry name" value="PCNA_N"/>
    <property type="match status" value="1"/>
</dbReference>
<dbReference type="PANTHER" id="PTHR11352">
    <property type="entry name" value="PROLIFERATING CELL NUCLEAR ANTIGEN"/>
    <property type="match status" value="1"/>
</dbReference>
<evidence type="ECO:0000259" key="5">
    <source>
        <dbReference type="Pfam" id="PF00705"/>
    </source>
</evidence>
<dbReference type="InterPro" id="IPR022659">
    <property type="entry name" value="Pr_cel_nuc_antig_CS"/>
</dbReference>
<dbReference type="GO" id="GO:0019985">
    <property type="term" value="P:translesion synthesis"/>
    <property type="evidence" value="ECO:0007669"/>
    <property type="project" value="TreeGrafter"/>
</dbReference>
<dbReference type="AlphaFoldDB" id="A0A2H6KHP5"/>
<sequence>MLELKLNHAVVLRRIFDCVRDIISDGNIDFDATGMSLQSLDGNHVALIHLKMHESGFSRYRCDRPQALGINLSSVTKAFKSCSSHDSVVIQSEEEKDIISFIFENNVDERVMNFSLKLMTIEQEALTIPEHMEAHDGEVTLGSKEFANICKQMNEFSDTITIDVTVNSVSFSTRGDMGSGEIVLKNRPPTNESDCGVCVKVRSPIRQSYAAKYLLMFSKSCCLSDSVTVGLSHGRPIQVRFDVKDVVGENDSPHAQVLGELSYYLAPKCDETMEDM</sequence>
<dbReference type="SUPFAM" id="SSF55979">
    <property type="entry name" value="DNA clamp"/>
    <property type="match status" value="2"/>
</dbReference>
<dbReference type="GeneID" id="39876286"/>
<comment type="function">
    <text evidence="3">This protein is an auxiliary protein of DNA polymerase delta and is involved in the control of eukaryotic DNA replication by increasing the polymerase's processivity during elongation of the leading strand.</text>
</comment>
<dbReference type="GO" id="GO:0043626">
    <property type="term" value="C:PCNA complex"/>
    <property type="evidence" value="ECO:0007669"/>
    <property type="project" value="TreeGrafter"/>
</dbReference>
<gene>
    <name evidence="7" type="ORF">BOVATA_040090</name>
</gene>
<comment type="caution">
    <text evidence="7">The sequence shown here is derived from an EMBL/GenBank/DDBJ whole genome shotgun (WGS) entry which is preliminary data.</text>
</comment>
<name>A0A2H6KHP5_9APIC</name>
<feature type="domain" description="Proliferating cell nuclear antigen PCNA N-terminal" evidence="5">
    <location>
        <begin position="1"/>
        <end position="124"/>
    </location>
</feature>
<dbReference type="PROSITE" id="PS01251">
    <property type="entry name" value="PCNA_1"/>
    <property type="match status" value="1"/>
</dbReference>
<proteinExistence type="inferred from homology"/>
<evidence type="ECO:0000259" key="6">
    <source>
        <dbReference type="Pfam" id="PF02747"/>
    </source>
</evidence>
<dbReference type="PANTHER" id="PTHR11352:SF0">
    <property type="entry name" value="PROLIFERATING CELL NUCLEAR ANTIGEN"/>
    <property type="match status" value="1"/>
</dbReference>
<dbReference type="EMBL" id="BDSA01000005">
    <property type="protein sequence ID" value="GBE62516.1"/>
    <property type="molecule type" value="Genomic_DNA"/>
</dbReference>
<dbReference type="GO" id="GO:0006275">
    <property type="term" value="P:regulation of DNA replication"/>
    <property type="evidence" value="ECO:0007669"/>
    <property type="project" value="InterPro"/>
</dbReference>
<keyword evidence="3" id="KW-0539">Nucleus</keyword>
<evidence type="ECO:0000313" key="7">
    <source>
        <dbReference type="EMBL" id="GBE62516.1"/>
    </source>
</evidence>
<evidence type="ECO:0000256" key="2">
    <source>
        <dbReference type="ARBA" id="ARBA00023125"/>
    </source>
</evidence>
<dbReference type="RefSeq" id="XP_028868759.1">
    <property type="nucleotide sequence ID" value="XM_029012926.1"/>
</dbReference>
<dbReference type="VEuPathDB" id="PiroplasmaDB:BOVATA_040090"/>
<protein>
    <recommendedName>
        <fullName evidence="3">DNA sliding clamp PCNA</fullName>
    </recommendedName>
</protein>
<organism evidence="7 8">
    <name type="scientific">Babesia ovata</name>
    <dbReference type="NCBI Taxonomy" id="189622"/>
    <lineage>
        <taxon>Eukaryota</taxon>
        <taxon>Sar</taxon>
        <taxon>Alveolata</taxon>
        <taxon>Apicomplexa</taxon>
        <taxon>Aconoidasida</taxon>
        <taxon>Piroplasmida</taxon>
        <taxon>Babesiidae</taxon>
        <taxon>Babesia</taxon>
    </lineage>
</organism>
<feature type="domain" description="Proliferating cell nuclear antigen PCNA C-terminal" evidence="6">
    <location>
        <begin position="135"/>
        <end position="246"/>
    </location>
</feature>
<evidence type="ECO:0000256" key="4">
    <source>
        <dbReference type="RuleBase" id="RU003671"/>
    </source>
</evidence>
<keyword evidence="2 4" id="KW-0238">DNA-binding</keyword>
<comment type="subcellular location">
    <subcellularLocation>
        <location evidence="3">Nucleus</location>
    </subcellularLocation>
</comment>
<evidence type="ECO:0000256" key="3">
    <source>
        <dbReference type="RuleBase" id="RU000641"/>
    </source>
</evidence>
<dbReference type="InterPro" id="IPR022648">
    <property type="entry name" value="Pr_cel_nuc_antig_N"/>
</dbReference>
<dbReference type="GO" id="GO:0006298">
    <property type="term" value="P:mismatch repair"/>
    <property type="evidence" value="ECO:0007669"/>
    <property type="project" value="TreeGrafter"/>
</dbReference>
<dbReference type="InterPro" id="IPR022649">
    <property type="entry name" value="Pr_cel_nuc_antig_C"/>
</dbReference>
<dbReference type="CDD" id="cd00577">
    <property type="entry name" value="PCNA"/>
    <property type="match status" value="1"/>
</dbReference>
<evidence type="ECO:0000256" key="1">
    <source>
        <dbReference type="ARBA" id="ARBA00010462"/>
    </source>
</evidence>
<evidence type="ECO:0000313" key="8">
    <source>
        <dbReference type="Proteomes" id="UP000236319"/>
    </source>
</evidence>
<dbReference type="GO" id="GO:0030337">
    <property type="term" value="F:DNA polymerase processivity factor activity"/>
    <property type="evidence" value="ECO:0007669"/>
    <property type="project" value="InterPro"/>
</dbReference>
<dbReference type="PRINTS" id="PR00339">
    <property type="entry name" value="PCNACYCLIN"/>
</dbReference>
<dbReference type="Gene3D" id="3.70.10.10">
    <property type="match status" value="1"/>
</dbReference>